<dbReference type="PANTHER" id="PTHR21237">
    <property type="entry name" value="GRPE PROTEIN"/>
    <property type="match status" value="1"/>
</dbReference>
<feature type="region of interest" description="Disordered" evidence="10">
    <location>
        <begin position="38"/>
        <end position="57"/>
    </location>
</feature>
<dbReference type="InterPro" id="IPR013805">
    <property type="entry name" value="GrpE_CC"/>
</dbReference>
<dbReference type="GO" id="GO:0001405">
    <property type="term" value="C:PAM complex, Tim23 associated import motor"/>
    <property type="evidence" value="ECO:0007669"/>
    <property type="project" value="TreeGrafter"/>
</dbReference>
<evidence type="ECO:0000256" key="9">
    <source>
        <dbReference type="SAM" id="Coils"/>
    </source>
</evidence>
<dbReference type="GO" id="GO:0000774">
    <property type="term" value="F:adenyl-nucleotide exchange factor activity"/>
    <property type="evidence" value="ECO:0007669"/>
    <property type="project" value="InterPro"/>
</dbReference>
<sequence>MASTAMSVFSNLSRLACRVPSQRSRHGLTAFGRCFSANSTASTSPSEGQQSPSAVSAEEYAKLKEEKDFLLENVKELDDKYKRALAEVENTRMRLGKQIEDARVFGIQKFGKDLLDVADVLQTACGAVPQEELSKNAHLKNLYEGLKMTESQLQGVFRRHGLTQINPLGERFDPNEHEAVFMTEDKSKEVNTVAVVSKLGYKLKDRVIRPAVVGVVKH</sequence>
<keyword evidence="4 7" id="KW-0496">Mitochondrion</keyword>
<evidence type="ECO:0000256" key="8">
    <source>
        <dbReference type="RuleBase" id="RU004478"/>
    </source>
</evidence>
<dbReference type="InterPro" id="IPR009012">
    <property type="entry name" value="GrpE_head"/>
</dbReference>
<dbReference type="InterPro" id="IPR000740">
    <property type="entry name" value="GrpE"/>
</dbReference>
<proteinExistence type="inferred from homology"/>
<dbReference type="GO" id="GO:0030150">
    <property type="term" value="P:protein import into mitochondrial matrix"/>
    <property type="evidence" value="ECO:0007669"/>
    <property type="project" value="TreeGrafter"/>
</dbReference>
<gene>
    <name evidence="12" type="primary">LOC100897839</name>
</gene>
<evidence type="ECO:0000313" key="12">
    <source>
        <dbReference type="RefSeq" id="XP_003744336.1"/>
    </source>
</evidence>
<dbReference type="GO" id="GO:0006457">
    <property type="term" value="P:protein folding"/>
    <property type="evidence" value="ECO:0007669"/>
    <property type="project" value="InterPro"/>
</dbReference>
<evidence type="ECO:0000256" key="10">
    <source>
        <dbReference type="SAM" id="MobiDB-lite"/>
    </source>
</evidence>
<name>A0AAJ6QUI7_9ACAR</name>
<comment type="similarity">
    <text evidence="2 8">Belongs to the GrpE family.</text>
</comment>
<dbReference type="PROSITE" id="PS01071">
    <property type="entry name" value="GRPE"/>
    <property type="match status" value="1"/>
</dbReference>
<dbReference type="CTD" id="36508"/>
<protein>
    <recommendedName>
        <fullName evidence="7">GrpE protein homolog</fullName>
    </recommendedName>
</protein>
<dbReference type="GO" id="GO:0051082">
    <property type="term" value="F:unfolded protein binding"/>
    <property type="evidence" value="ECO:0007669"/>
    <property type="project" value="TreeGrafter"/>
</dbReference>
<dbReference type="FunFam" id="2.30.22.10:FF:000002">
    <property type="entry name" value="GrpE protein homolog"/>
    <property type="match status" value="1"/>
</dbReference>
<dbReference type="PRINTS" id="PR00773">
    <property type="entry name" value="GRPEPROTEIN"/>
</dbReference>
<dbReference type="Gene3D" id="2.30.22.10">
    <property type="entry name" value="Head domain of nucleotide exchange factor GrpE"/>
    <property type="match status" value="1"/>
</dbReference>
<evidence type="ECO:0000256" key="1">
    <source>
        <dbReference type="ARBA" id="ARBA00004305"/>
    </source>
</evidence>
<evidence type="ECO:0000256" key="3">
    <source>
        <dbReference type="ARBA" id="ARBA00022946"/>
    </source>
</evidence>
<dbReference type="Proteomes" id="UP000694867">
    <property type="component" value="Unplaced"/>
</dbReference>
<evidence type="ECO:0000256" key="6">
    <source>
        <dbReference type="ARBA" id="ARBA00045572"/>
    </source>
</evidence>
<comment type="subcellular location">
    <subcellularLocation>
        <location evidence="1 7">Mitochondrion matrix</location>
    </subcellularLocation>
</comment>
<keyword evidence="3" id="KW-0809">Transit peptide</keyword>
<dbReference type="HAMAP" id="MF_01151">
    <property type="entry name" value="GrpE"/>
    <property type="match status" value="1"/>
</dbReference>
<dbReference type="CDD" id="cd00446">
    <property type="entry name" value="GrpE"/>
    <property type="match status" value="1"/>
</dbReference>
<dbReference type="SUPFAM" id="SSF58014">
    <property type="entry name" value="Coiled-coil domain of nucleotide exchange factor GrpE"/>
    <property type="match status" value="1"/>
</dbReference>
<dbReference type="GeneID" id="100897839"/>
<keyword evidence="9" id="KW-0175">Coiled coil</keyword>
<evidence type="ECO:0000256" key="4">
    <source>
        <dbReference type="ARBA" id="ARBA00023128"/>
    </source>
</evidence>
<dbReference type="RefSeq" id="XP_003744336.1">
    <property type="nucleotide sequence ID" value="XM_003744288.1"/>
</dbReference>
<dbReference type="PANTHER" id="PTHR21237:SF23">
    <property type="entry name" value="GRPE PROTEIN HOMOLOG, MITOCHONDRIAL"/>
    <property type="match status" value="1"/>
</dbReference>
<keyword evidence="5 7" id="KW-0143">Chaperone</keyword>
<dbReference type="Pfam" id="PF01025">
    <property type="entry name" value="GrpE"/>
    <property type="match status" value="1"/>
</dbReference>
<evidence type="ECO:0000256" key="5">
    <source>
        <dbReference type="ARBA" id="ARBA00023186"/>
    </source>
</evidence>
<feature type="coiled-coil region" evidence="9">
    <location>
        <begin position="60"/>
        <end position="94"/>
    </location>
</feature>
<evidence type="ECO:0000256" key="7">
    <source>
        <dbReference type="RuleBase" id="RU000640"/>
    </source>
</evidence>
<dbReference type="GO" id="GO:0051087">
    <property type="term" value="F:protein-folding chaperone binding"/>
    <property type="evidence" value="ECO:0007669"/>
    <property type="project" value="InterPro"/>
</dbReference>
<evidence type="ECO:0000313" key="11">
    <source>
        <dbReference type="Proteomes" id="UP000694867"/>
    </source>
</evidence>
<evidence type="ECO:0000256" key="2">
    <source>
        <dbReference type="ARBA" id="ARBA00009054"/>
    </source>
</evidence>
<dbReference type="Gene3D" id="3.90.20.20">
    <property type="match status" value="1"/>
</dbReference>
<dbReference type="SUPFAM" id="SSF51064">
    <property type="entry name" value="Head domain of nucleotide exchange factor GrpE"/>
    <property type="match status" value="1"/>
</dbReference>
<dbReference type="GO" id="GO:0042803">
    <property type="term" value="F:protein homodimerization activity"/>
    <property type="evidence" value="ECO:0007669"/>
    <property type="project" value="InterPro"/>
</dbReference>
<keyword evidence="11" id="KW-1185">Reference proteome</keyword>
<dbReference type="KEGG" id="goe:100897839"/>
<feature type="compositionally biased region" description="Polar residues" evidence="10">
    <location>
        <begin position="38"/>
        <end position="54"/>
    </location>
</feature>
<comment type="function">
    <text evidence="6">Essential component of the PAM complex, a complex required for the translocation of transit peptide-containing proteins from the inner membrane into the mitochondrial matrix in an ATP-dependent manner. Seems to control the nucleotide-dependent binding of mitochondrial HSP70 to substrate proteins.</text>
</comment>
<accession>A0AAJ6QUI7</accession>
<organism evidence="11 12">
    <name type="scientific">Galendromus occidentalis</name>
    <name type="common">western predatory mite</name>
    <dbReference type="NCBI Taxonomy" id="34638"/>
    <lineage>
        <taxon>Eukaryota</taxon>
        <taxon>Metazoa</taxon>
        <taxon>Ecdysozoa</taxon>
        <taxon>Arthropoda</taxon>
        <taxon>Chelicerata</taxon>
        <taxon>Arachnida</taxon>
        <taxon>Acari</taxon>
        <taxon>Parasitiformes</taxon>
        <taxon>Mesostigmata</taxon>
        <taxon>Gamasina</taxon>
        <taxon>Phytoseioidea</taxon>
        <taxon>Phytoseiidae</taxon>
        <taxon>Typhlodrominae</taxon>
        <taxon>Galendromus</taxon>
    </lineage>
</organism>
<reference evidence="12" key="1">
    <citation type="submission" date="2025-08" db="UniProtKB">
        <authorList>
            <consortium name="RefSeq"/>
        </authorList>
    </citation>
    <scope>IDENTIFICATION</scope>
</reference>
<dbReference type="FunFam" id="3.90.20.20:FF:000003">
    <property type="entry name" value="GrpE protein homolog"/>
    <property type="match status" value="1"/>
</dbReference>
<dbReference type="AlphaFoldDB" id="A0AAJ6QUI7"/>